<dbReference type="NCBIfam" id="TIGR01536">
    <property type="entry name" value="asn_synth_AEB"/>
    <property type="match status" value="1"/>
</dbReference>
<evidence type="ECO:0000256" key="8">
    <source>
        <dbReference type="PIRSR" id="PIRSR001589-1"/>
    </source>
</evidence>
<dbReference type="PANTHER" id="PTHR43284">
    <property type="entry name" value="ASPARAGINE SYNTHETASE (GLUTAMINE-HYDROLYZING)"/>
    <property type="match status" value="1"/>
</dbReference>
<feature type="binding site" evidence="9">
    <location>
        <position position="103"/>
    </location>
    <ligand>
        <name>L-glutamine</name>
        <dbReference type="ChEBI" id="CHEBI:58359"/>
    </ligand>
</feature>
<dbReference type="Gene3D" id="3.40.50.620">
    <property type="entry name" value="HUPs"/>
    <property type="match status" value="1"/>
</dbReference>
<evidence type="ECO:0000259" key="11">
    <source>
        <dbReference type="PROSITE" id="PS51278"/>
    </source>
</evidence>
<dbReference type="InterPro" id="IPR029055">
    <property type="entry name" value="Ntn_hydrolases_N"/>
</dbReference>
<keyword evidence="4 9" id="KW-0547">Nucleotide-binding</keyword>
<dbReference type="SUPFAM" id="SSF52402">
    <property type="entry name" value="Adenine nucleotide alpha hydrolases-like"/>
    <property type="match status" value="1"/>
</dbReference>
<dbReference type="InterPro" id="IPR017932">
    <property type="entry name" value="GATase_2_dom"/>
</dbReference>
<dbReference type="EMBL" id="DXHV01000070">
    <property type="protein sequence ID" value="HIW01020.1"/>
    <property type="molecule type" value="Genomic_DNA"/>
</dbReference>
<dbReference type="Gene3D" id="3.60.20.10">
    <property type="entry name" value="Glutamine Phosphoribosylpyrophosphate, subunit 1, domain 1"/>
    <property type="match status" value="1"/>
</dbReference>
<evidence type="ECO:0000256" key="3">
    <source>
        <dbReference type="ARBA" id="ARBA00012737"/>
    </source>
</evidence>
<organism evidence="12 13">
    <name type="scientific">Candidatus Desulfovibrio intestinipullorum</name>
    <dbReference type="NCBI Taxonomy" id="2838536"/>
    <lineage>
        <taxon>Bacteria</taxon>
        <taxon>Pseudomonadati</taxon>
        <taxon>Thermodesulfobacteriota</taxon>
        <taxon>Desulfovibrionia</taxon>
        <taxon>Desulfovibrionales</taxon>
        <taxon>Desulfovibrionaceae</taxon>
        <taxon>Desulfovibrio</taxon>
    </lineage>
</organism>
<sequence length="632" mass="72009">MCGIAGIVSLASNARLSEEDEQAVRLMTEAMAYRGPDGSGILRHNNICLGHRRLSIIDLAGGAQPMQDAEGRLSIVFNGEIYNYRELRQELQQRGAHFQTHSDTEVLLEAYRVWGRDCLDHLDGMFAFVLWDDVRKCLFGARDRFGKKPLFYTVQNGQFLFASELSCLRKVPGLGLTLDDRALMRYLAYQYVPCPQTMFREILQLPPATALVLKGGELSLWSYWDIPQPSSLVMDEQEACEELRRLMRRAVRRRMIADVPLGVFLSGGIDSSIVTGLMAEASSTPIKSFSIGFHEASYDESGYARLASRAFGTTHYERVFLEEECSDILPSVVSAMDVPVADPSAAPTWLLSRMTRQHVTVALGGDGSDELWAGYEHYAGFAIAQSYNHWPLFLRQCIIEPICRRLPASTGYVNLRLATATFLRAAKLPPWLRIQSMLTACSADMQERLLQHADRDFLRDENLFAPTYRAYHHVIPAEGLDPTFNAYIRGFLLDDILVKVDRCSMLNSLEVRAPFLDRELAEFVLRLPARYKLHGLRRKYLLKKAFADLLPQKILHRNKRGFQIPVSKWLRGRLRPLMEDLLSKDSLSGHGFFNPEEVRRLMDAHLSGQHDLRTPLWTLMVFQLWWRTTMGR</sequence>
<dbReference type="PIRSF" id="PIRSF001589">
    <property type="entry name" value="Asn_synthetase_glu-h"/>
    <property type="match status" value="1"/>
</dbReference>
<feature type="domain" description="Glutamine amidotransferase type-2" evidence="11">
    <location>
        <begin position="2"/>
        <end position="216"/>
    </location>
</feature>
<dbReference type="EC" id="6.3.5.4" evidence="3"/>
<evidence type="ECO:0000256" key="5">
    <source>
        <dbReference type="ARBA" id="ARBA00022840"/>
    </source>
</evidence>
<feature type="binding site" evidence="9">
    <location>
        <position position="291"/>
    </location>
    <ligand>
        <name>ATP</name>
        <dbReference type="ChEBI" id="CHEBI:30616"/>
    </ligand>
</feature>
<dbReference type="GO" id="GO:0006529">
    <property type="term" value="P:asparagine biosynthetic process"/>
    <property type="evidence" value="ECO:0007669"/>
    <property type="project" value="UniProtKB-KW"/>
</dbReference>
<evidence type="ECO:0000256" key="2">
    <source>
        <dbReference type="ARBA" id="ARBA00005752"/>
    </source>
</evidence>
<dbReference type="GO" id="GO:0005524">
    <property type="term" value="F:ATP binding"/>
    <property type="evidence" value="ECO:0007669"/>
    <property type="project" value="UniProtKB-KW"/>
</dbReference>
<dbReference type="GO" id="GO:0004066">
    <property type="term" value="F:asparagine synthase (glutamine-hydrolyzing) activity"/>
    <property type="evidence" value="ECO:0007669"/>
    <property type="project" value="UniProtKB-EC"/>
</dbReference>
<protein>
    <recommendedName>
        <fullName evidence="3">asparagine synthase (glutamine-hydrolyzing)</fullName>
        <ecNumber evidence="3">6.3.5.4</ecNumber>
    </recommendedName>
</protein>
<dbReference type="CDD" id="cd00712">
    <property type="entry name" value="AsnB"/>
    <property type="match status" value="1"/>
</dbReference>
<keyword evidence="8" id="KW-0061">Asparagine biosynthesis</keyword>
<accession>A0A9D1PY22</accession>
<comment type="similarity">
    <text evidence="2">Belongs to the asparagine synthetase family.</text>
</comment>
<keyword evidence="12" id="KW-0436">Ligase</keyword>
<proteinExistence type="inferred from homology"/>
<keyword evidence="8" id="KW-0028">Amino-acid biosynthesis</keyword>
<comment type="catalytic activity">
    <reaction evidence="7">
        <text>L-aspartate + L-glutamine + ATP + H2O = L-asparagine + L-glutamate + AMP + diphosphate + H(+)</text>
        <dbReference type="Rhea" id="RHEA:12228"/>
        <dbReference type="ChEBI" id="CHEBI:15377"/>
        <dbReference type="ChEBI" id="CHEBI:15378"/>
        <dbReference type="ChEBI" id="CHEBI:29985"/>
        <dbReference type="ChEBI" id="CHEBI:29991"/>
        <dbReference type="ChEBI" id="CHEBI:30616"/>
        <dbReference type="ChEBI" id="CHEBI:33019"/>
        <dbReference type="ChEBI" id="CHEBI:58048"/>
        <dbReference type="ChEBI" id="CHEBI:58359"/>
        <dbReference type="ChEBI" id="CHEBI:456215"/>
        <dbReference type="EC" id="6.3.5.4"/>
    </reaction>
</comment>
<feature type="active site" description="For GATase activity" evidence="8">
    <location>
        <position position="2"/>
    </location>
</feature>
<dbReference type="GO" id="GO:0005829">
    <property type="term" value="C:cytosol"/>
    <property type="evidence" value="ECO:0007669"/>
    <property type="project" value="TreeGrafter"/>
</dbReference>
<reference evidence="12" key="2">
    <citation type="submission" date="2021-04" db="EMBL/GenBank/DDBJ databases">
        <authorList>
            <person name="Gilroy R."/>
        </authorList>
    </citation>
    <scope>NUCLEOTIDE SEQUENCE</scope>
    <source>
        <strain evidence="12">ChiHecec2B26-446</strain>
    </source>
</reference>
<dbReference type="CDD" id="cd01991">
    <property type="entry name" value="Asn_synthase_B_C"/>
    <property type="match status" value="1"/>
</dbReference>
<evidence type="ECO:0000256" key="9">
    <source>
        <dbReference type="PIRSR" id="PIRSR001589-2"/>
    </source>
</evidence>
<dbReference type="InterPro" id="IPR001962">
    <property type="entry name" value="Asn_synthase"/>
</dbReference>
<dbReference type="InterPro" id="IPR033738">
    <property type="entry name" value="AsnB_N"/>
</dbReference>
<name>A0A9D1PY22_9BACT</name>
<comment type="caution">
    <text evidence="12">The sequence shown here is derived from an EMBL/GenBank/DDBJ whole genome shotgun (WGS) entry which is preliminary data.</text>
</comment>
<dbReference type="InterPro" id="IPR006426">
    <property type="entry name" value="Asn_synth_AEB"/>
</dbReference>
<dbReference type="InterPro" id="IPR014729">
    <property type="entry name" value="Rossmann-like_a/b/a_fold"/>
</dbReference>
<evidence type="ECO:0000256" key="1">
    <source>
        <dbReference type="ARBA" id="ARBA00005187"/>
    </source>
</evidence>
<dbReference type="SUPFAM" id="SSF56235">
    <property type="entry name" value="N-terminal nucleophile aminohydrolases (Ntn hydrolases)"/>
    <property type="match status" value="1"/>
</dbReference>
<feature type="site" description="Important for beta-aspartyl-AMP intermediate formation" evidence="10">
    <location>
        <position position="366"/>
    </location>
</feature>
<evidence type="ECO:0000256" key="4">
    <source>
        <dbReference type="ARBA" id="ARBA00022741"/>
    </source>
</evidence>
<dbReference type="InterPro" id="IPR051786">
    <property type="entry name" value="ASN_synthetase/amidase"/>
</dbReference>
<gene>
    <name evidence="12" type="primary">asnB</name>
    <name evidence="12" type="ORF">H9894_07520</name>
</gene>
<dbReference type="Proteomes" id="UP000886752">
    <property type="component" value="Unassembled WGS sequence"/>
</dbReference>
<dbReference type="AlphaFoldDB" id="A0A9D1PY22"/>
<reference evidence="12" key="1">
    <citation type="journal article" date="2021" name="PeerJ">
        <title>Extensive microbial diversity within the chicken gut microbiome revealed by metagenomics and culture.</title>
        <authorList>
            <person name="Gilroy R."/>
            <person name="Ravi A."/>
            <person name="Getino M."/>
            <person name="Pursley I."/>
            <person name="Horton D.L."/>
            <person name="Alikhan N.F."/>
            <person name="Baker D."/>
            <person name="Gharbi K."/>
            <person name="Hall N."/>
            <person name="Watson M."/>
            <person name="Adriaenssens E.M."/>
            <person name="Foster-Nyarko E."/>
            <person name="Jarju S."/>
            <person name="Secka A."/>
            <person name="Antonio M."/>
            <person name="Oren A."/>
            <person name="Chaudhuri R.R."/>
            <person name="La Ragione R."/>
            <person name="Hildebrand F."/>
            <person name="Pallen M.J."/>
        </authorList>
    </citation>
    <scope>NUCLEOTIDE SEQUENCE</scope>
    <source>
        <strain evidence="12">ChiHecec2B26-446</strain>
    </source>
</reference>
<evidence type="ECO:0000256" key="7">
    <source>
        <dbReference type="ARBA" id="ARBA00048741"/>
    </source>
</evidence>
<keyword evidence="6 8" id="KW-0315">Glutamine amidotransferase</keyword>
<dbReference type="PROSITE" id="PS51278">
    <property type="entry name" value="GATASE_TYPE_2"/>
    <property type="match status" value="1"/>
</dbReference>
<dbReference type="PANTHER" id="PTHR43284:SF1">
    <property type="entry name" value="ASPARAGINE SYNTHETASE"/>
    <property type="match status" value="1"/>
</dbReference>
<keyword evidence="5 9" id="KW-0067">ATP-binding</keyword>
<evidence type="ECO:0000313" key="12">
    <source>
        <dbReference type="EMBL" id="HIW01020.1"/>
    </source>
</evidence>
<dbReference type="Pfam" id="PF00733">
    <property type="entry name" value="Asn_synthase"/>
    <property type="match status" value="1"/>
</dbReference>
<evidence type="ECO:0000256" key="10">
    <source>
        <dbReference type="PIRSR" id="PIRSR001589-3"/>
    </source>
</evidence>
<dbReference type="Pfam" id="PF13537">
    <property type="entry name" value="GATase_7"/>
    <property type="match status" value="1"/>
</dbReference>
<evidence type="ECO:0000313" key="13">
    <source>
        <dbReference type="Proteomes" id="UP000886752"/>
    </source>
</evidence>
<comment type="pathway">
    <text evidence="1">Amino-acid biosynthesis; L-asparagine biosynthesis; L-asparagine from L-aspartate (L-Gln route): step 1/1.</text>
</comment>
<evidence type="ECO:0000256" key="6">
    <source>
        <dbReference type="ARBA" id="ARBA00022962"/>
    </source>
</evidence>